<name>A0A5B0KP40_9PROT</name>
<organism evidence="2 3">
    <name type="scientific">Azospirillum argentinense</name>
    <dbReference type="NCBI Taxonomy" id="2970906"/>
    <lineage>
        <taxon>Bacteria</taxon>
        <taxon>Pseudomonadati</taxon>
        <taxon>Pseudomonadota</taxon>
        <taxon>Alphaproteobacteria</taxon>
        <taxon>Rhodospirillales</taxon>
        <taxon>Azospirillaceae</taxon>
        <taxon>Azospirillum</taxon>
    </lineage>
</organism>
<dbReference type="AlphaFoldDB" id="A0A5B0KP40"/>
<feature type="region of interest" description="Disordered" evidence="1">
    <location>
        <begin position="110"/>
        <end position="132"/>
    </location>
</feature>
<dbReference type="EMBL" id="VEWN01000017">
    <property type="protein sequence ID" value="KAA1053148.1"/>
    <property type="molecule type" value="Genomic_DNA"/>
</dbReference>
<accession>A0A5B0KP40</accession>
<dbReference type="Proteomes" id="UP000325333">
    <property type="component" value="Unassembled WGS sequence"/>
</dbReference>
<gene>
    <name evidence="2" type="ORF">FH063_003067</name>
</gene>
<proteinExistence type="predicted"/>
<evidence type="ECO:0000313" key="3">
    <source>
        <dbReference type="Proteomes" id="UP000325333"/>
    </source>
</evidence>
<evidence type="ECO:0000313" key="2">
    <source>
        <dbReference type="EMBL" id="KAA1053148.1"/>
    </source>
</evidence>
<protein>
    <submittedName>
        <fullName evidence="2">Uncharacterized protein</fullName>
    </submittedName>
</protein>
<evidence type="ECO:0000256" key="1">
    <source>
        <dbReference type="SAM" id="MobiDB-lite"/>
    </source>
</evidence>
<sequence length="132" mass="14436">MTNVFTLLGEARAHVNIFKPVRLHGRTERHYKNVYDAFVRGALSLETAPSRAAAVAWRSAIRHGALRQLAAATEALEAALEVGDRAGGDAAAFEVERCLELLHRFPAIRPGRRPRPSDSRASHWVGQGITCA</sequence>
<reference evidence="2 3" key="1">
    <citation type="submission" date="2019-07" db="EMBL/GenBank/DDBJ databases">
        <title>Genome sequencing of the stress-tolerant strain Azospirillum brasilense Az19.</title>
        <authorList>
            <person name="Maroniche G.A."/>
            <person name="Garcia J.E."/>
            <person name="Pagnussat L."/>
            <person name="Amenta M."/>
            <person name="Creus C.M."/>
        </authorList>
    </citation>
    <scope>NUCLEOTIDE SEQUENCE [LARGE SCALE GENOMIC DNA]</scope>
    <source>
        <strain evidence="2 3">Az19</strain>
    </source>
</reference>
<comment type="caution">
    <text evidence="2">The sequence shown here is derived from an EMBL/GenBank/DDBJ whole genome shotgun (WGS) entry which is preliminary data.</text>
</comment>